<feature type="transmembrane region" description="Helical" evidence="1">
    <location>
        <begin position="47"/>
        <end position="78"/>
    </location>
</feature>
<dbReference type="Proteomes" id="UP000193964">
    <property type="component" value="Unassembled WGS sequence"/>
</dbReference>
<name>A0A1X2FDG6_9MYCO</name>
<evidence type="ECO:0000256" key="1">
    <source>
        <dbReference type="SAM" id="Phobius"/>
    </source>
</evidence>
<organism evidence="2 3">
    <name type="scientific">Mycolicibacterium wolinskyi</name>
    <dbReference type="NCBI Taxonomy" id="59750"/>
    <lineage>
        <taxon>Bacteria</taxon>
        <taxon>Bacillati</taxon>
        <taxon>Actinomycetota</taxon>
        <taxon>Actinomycetes</taxon>
        <taxon>Mycobacteriales</taxon>
        <taxon>Mycobacteriaceae</taxon>
        <taxon>Mycolicibacterium</taxon>
    </lineage>
</organism>
<keyword evidence="1" id="KW-0812">Transmembrane</keyword>
<comment type="caution">
    <text evidence="2">The sequence shown here is derived from an EMBL/GenBank/DDBJ whole genome shotgun (WGS) entry which is preliminary data.</text>
</comment>
<gene>
    <name evidence="2" type="ORF">AWC31_20460</name>
</gene>
<keyword evidence="1" id="KW-0472">Membrane</keyword>
<keyword evidence="1" id="KW-1133">Transmembrane helix</keyword>
<evidence type="ECO:0000313" key="2">
    <source>
        <dbReference type="EMBL" id="ORX16427.1"/>
    </source>
</evidence>
<dbReference type="EMBL" id="LQQA01000010">
    <property type="protein sequence ID" value="ORX16427.1"/>
    <property type="molecule type" value="Genomic_DNA"/>
</dbReference>
<protein>
    <submittedName>
        <fullName evidence="2">Uncharacterized protein</fullName>
    </submittedName>
</protein>
<dbReference type="OrthoDB" id="5738083at2"/>
<feature type="transmembrane region" description="Helical" evidence="1">
    <location>
        <begin position="6"/>
        <end position="26"/>
    </location>
</feature>
<evidence type="ECO:0000313" key="3">
    <source>
        <dbReference type="Proteomes" id="UP000193964"/>
    </source>
</evidence>
<reference evidence="2 3" key="1">
    <citation type="submission" date="2016-01" db="EMBL/GenBank/DDBJ databases">
        <title>The new phylogeny of the genus Mycobacterium.</title>
        <authorList>
            <person name="Tarcisio F."/>
            <person name="Conor M."/>
            <person name="Antonella G."/>
            <person name="Elisabetta G."/>
            <person name="Giulia F.S."/>
            <person name="Sara T."/>
            <person name="Anna F."/>
            <person name="Clotilde B."/>
            <person name="Roberto B."/>
            <person name="Veronica D.S."/>
            <person name="Fabio R."/>
            <person name="Monica P."/>
            <person name="Olivier J."/>
            <person name="Enrico T."/>
            <person name="Nicola S."/>
        </authorList>
    </citation>
    <scope>NUCLEOTIDE SEQUENCE [LARGE SCALE GENOMIC DNA]</scope>
    <source>
        <strain evidence="2 3">ATCC 700010</strain>
    </source>
</reference>
<dbReference type="AlphaFoldDB" id="A0A1X2FDG6"/>
<feature type="transmembrane region" description="Helical" evidence="1">
    <location>
        <begin position="98"/>
        <end position="116"/>
    </location>
</feature>
<proteinExistence type="predicted"/>
<accession>A0A1X2FDG6</accession>
<sequence length="130" mass="14491">MQMRFIQIVVVVAALSMLVTGVWMRIDPASFAQWANWPNHEHFLHDAGAFQIGIGATMLFALWWHDVIAVVLAGFVVANTLHAINHFVDRDGGNAADWWQLGIFSLLAVAGLAVRMRQLRLKNVSLSANR</sequence>